<dbReference type="Proteomes" id="UP000807159">
    <property type="component" value="Chromosome 6"/>
</dbReference>
<name>A0A8T2YKI2_POPDE</name>
<reference evidence="1" key="1">
    <citation type="journal article" date="2021" name="J. Hered.">
        <title>Genome Assembly of Salicaceae Populus deltoides (Eastern Cottonwood) I-69 Based on Nanopore Sequencing and Hi-C Technologies.</title>
        <authorList>
            <person name="Bai S."/>
            <person name="Wu H."/>
            <person name="Zhang J."/>
            <person name="Pan Z."/>
            <person name="Zhao W."/>
            <person name="Li Z."/>
            <person name="Tong C."/>
        </authorList>
    </citation>
    <scope>NUCLEOTIDE SEQUENCE</scope>
    <source>
        <tissue evidence="1">Leaf</tissue>
    </source>
</reference>
<proteinExistence type="predicted"/>
<evidence type="ECO:0000313" key="1">
    <source>
        <dbReference type="EMBL" id="KAH8505663.1"/>
    </source>
</evidence>
<protein>
    <submittedName>
        <fullName evidence="1">Uncharacterized protein</fullName>
    </submittedName>
</protein>
<feature type="non-terminal residue" evidence="1">
    <location>
        <position position="1"/>
    </location>
</feature>
<keyword evidence="2" id="KW-1185">Reference proteome</keyword>
<accession>A0A8T2YKI2</accession>
<comment type="caution">
    <text evidence="1">The sequence shown here is derived from an EMBL/GenBank/DDBJ whole genome shotgun (WGS) entry which is preliminary data.</text>
</comment>
<sequence>DVMGIIITNPDSYYEGFSIELSVSYAPNLRDVGLNSRPKPRRKGGVDASRSNMELDAVAPGLAMGLGVDTSMPTVELGVGVPQPNLGLDTQKDIAPFWVMTFAHYLLNEVELRNHDPSIALQVFSFFGGEMGRLKAKEILD</sequence>
<dbReference type="AlphaFoldDB" id="A0A8T2YKI2"/>
<evidence type="ECO:0000313" key="2">
    <source>
        <dbReference type="Proteomes" id="UP000807159"/>
    </source>
</evidence>
<gene>
    <name evidence="1" type="ORF">H0E87_012762</name>
</gene>
<dbReference type="EMBL" id="JACEGQ020000006">
    <property type="protein sequence ID" value="KAH8505663.1"/>
    <property type="molecule type" value="Genomic_DNA"/>
</dbReference>
<organism evidence="1 2">
    <name type="scientific">Populus deltoides</name>
    <name type="common">Eastern poplar</name>
    <name type="synonym">Eastern cottonwood</name>
    <dbReference type="NCBI Taxonomy" id="3696"/>
    <lineage>
        <taxon>Eukaryota</taxon>
        <taxon>Viridiplantae</taxon>
        <taxon>Streptophyta</taxon>
        <taxon>Embryophyta</taxon>
        <taxon>Tracheophyta</taxon>
        <taxon>Spermatophyta</taxon>
        <taxon>Magnoliopsida</taxon>
        <taxon>eudicotyledons</taxon>
        <taxon>Gunneridae</taxon>
        <taxon>Pentapetalae</taxon>
        <taxon>rosids</taxon>
        <taxon>fabids</taxon>
        <taxon>Malpighiales</taxon>
        <taxon>Salicaceae</taxon>
        <taxon>Saliceae</taxon>
        <taxon>Populus</taxon>
    </lineage>
</organism>